<keyword evidence="4" id="KW-0520">NAD</keyword>
<dbReference type="GO" id="GO:0008270">
    <property type="term" value="F:zinc ion binding"/>
    <property type="evidence" value="ECO:0007669"/>
    <property type="project" value="TreeGrafter"/>
</dbReference>
<dbReference type="InterPro" id="IPR013149">
    <property type="entry name" value="ADH-like_C"/>
</dbReference>
<evidence type="ECO:0000259" key="5">
    <source>
        <dbReference type="SMART" id="SM00829"/>
    </source>
</evidence>
<evidence type="ECO:0000256" key="1">
    <source>
        <dbReference type="ARBA" id="ARBA00001947"/>
    </source>
</evidence>
<dbReference type="SUPFAM" id="SSF51735">
    <property type="entry name" value="NAD(P)-binding Rossmann-fold domains"/>
    <property type="match status" value="1"/>
</dbReference>
<dbReference type="FunFam" id="3.40.50.720:FF:000003">
    <property type="entry name" value="S-(hydroxymethyl)glutathione dehydrogenase"/>
    <property type="match status" value="1"/>
</dbReference>
<reference evidence="7" key="1">
    <citation type="submission" date="2020-05" db="EMBL/GenBank/DDBJ databases">
        <authorList>
            <person name="Chiriac C."/>
            <person name="Salcher M."/>
            <person name="Ghai R."/>
            <person name="Kavagutti S V."/>
        </authorList>
    </citation>
    <scope>NUCLEOTIDE SEQUENCE</scope>
</reference>
<protein>
    <submittedName>
        <fullName evidence="7">Unannotated protein</fullName>
    </submittedName>
</protein>
<feature type="domain" description="Enoyl reductase (ER)" evidence="5">
    <location>
        <begin position="4"/>
        <end position="358"/>
    </location>
</feature>
<dbReference type="SUPFAM" id="SSF50129">
    <property type="entry name" value="GroES-like"/>
    <property type="match status" value="2"/>
</dbReference>
<evidence type="ECO:0000256" key="4">
    <source>
        <dbReference type="ARBA" id="ARBA00023027"/>
    </source>
</evidence>
<proteinExistence type="predicted"/>
<dbReference type="GO" id="GO:0046294">
    <property type="term" value="P:formaldehyde catabolic process"/>
    <property type="evidence" value="ECO:0007669"/>
    <property type="project" value="TreeGrafter"/>
</dbReference>
<accession>A0A6J7MD57</accession>
<dbReference type="GO" id="GO:0051903">
    <property type="term" value="F:S-(hydroxymethyl)glutathione dehydrogenase [NAD(P)+] activity"/>
    <property type="evidence" value="ECO:0007669"/>
    <property type="project" value="TreeGrafter"/>
</dbReference>
<keyword evidence="3" id="KW-0862">Zinc</keyword>
<comment type="cofactor">
    <cofactor evidence="1">
        <name>Zn(2+)</name>
        <dbReference type="ChEBI" id="CHEBI:29105"/>
    </cofactor>
</comment>
<evidence type="ECO:0000313" key="7">
    <source>
        <dbReference type="EMBL" id="CAB4979090.1"/>
    </source>
</evidence>
<dbReference type="InterPro" id="IPR036291">
    <property type="entry name" value="NAD(P)-bd_dom_sf"/>
</dbReference>
<name>A0A6J7MD57_9ZZZZ</name>
<dbReference type="EMBL" id="CAFBOJ010000055">
    <property type="protein sequence ID" value="CAB4979090.1"/>
    <property type="molecule type" value="Genomic_DNA"/>
</dbReference>
<dbReference type="InterPro" id="IPR013154">
    <property type="entry name" value="ADH-like_N"/>
</dbReference>
<dbReference type="InterPro" id="IPR011032">
    <property type="entry name" value="GroES-like_sf"/>
</dbReference>
<dbReference type="Gene3D" id="3.90.180.10">
    <property type="entry name" value="Medium-chain alcohol dehydrogenases, catalytic domain"/>
    <property type="match status" value="1"/>
</dbReference>
<dbReference type="SMART" id="SM00829">
    <property type="entry name" value="PKS_ER"/>
    <property type="match status" value="1"/>
</dbReference>
<evidence type="ECO:0000313" key="6">
    <source>
        <dbReference type="EMBL" id="CAB4662547.1"/>
    </source>
</evidence>
<dbReference type="EMBL" id="CAEZWO010000075">
    <property type="protein sequence ID" value="CAB4662547.1"/>
    <property type="molecule type" value="Genomic_DNA"/>
</dbReference>
<dbReference type="InterPro" id="IPR020843">
    <property type="entry name" value="ER"/>
</dbReference>
<dbReference type="GO" id="GO:0005829">
    <property type="term" value="C:cytosol"/>
    <property type="evidence" value="ECO:0007669"/>
    <property type="project" value="TreeGrafter"/>
</dbReference>
<dbReference type="Pfam" id="PF00107">
    <property type="entry name" value="ADH_zinc_N"/>
    <property type="match status" value="1"/>
</dbReference>
<evidence type="ECO:0000256" key="3">
    <source>
        <dbReference type="ARBA" id="ARBA00022833"/>
    </source>
</evidence>
<dbReference type="Gene3D" id="3.40.50.720">
    <property type="entry name" value="NAD(P)-binding Rossmann-like Domain"/>
    <property type="match status" value="1"/>
</dbReference>
<gene>
    <name evidence="6" type="ORF">UFOPK2254_00836</name>
    <name evidence="7" type="ORF">UFOPK3937_00624</name>
</gene>
<evidence type="ECO:0000256" key="2">
    <source>
        <dbReference type="ARBA" id="ARBA00022723"/>
    </source>
</evidence>
<dbReference type="CDD" id="cd08279">
    <property type="entry name" value="Zn_ADH_class_III"/>
    <property type="match status" value="1"/>
</dbReference>
<organism evidence="7">
    <name type="scientific">freshwater metagenome</name>
    <dbReference type="NCBI Taxonomy" id="449393"/>
    <lineage>
        <taxon>unclassified sequences</taxon>
        <taxon>metagenomes</taxon>
        <taxon>ecological metagenomes</taxon>
    </lineage>
</organism>
<dbReference type="AlphaFoldDB" id="A0A6J7MD57"/>
<dbReference type="Pfam" id="PF08240">
    <property type="entry name" value="ADH_N"/>
    <property type="match status" value="1"/>
</dbReference>
<sequence>MKAAVLRQVNVPMKIEEIDLQEPRAGEVKIKMAATGICHSCLHVMDGSLPGVPLPMVLGDEGSGVVTAIGSGVSNVAVGDHVIISWSPACNYCKYCVSGRPVLCVNQPVFGYMHDGTSRMKVGNEDILHFGPATYATEIVVPSSCAVPVTKEIPLDIAALIGCSVMTGVGAVTQTANVPVGASLAVFGCGGIGLNAIQGGVLAGASQIIAVDISDFKLTAAESFGATHTVRADRDAVSEINKITKGGVDFAIVAVGNNKALAQAWDSLAPGGTCVSLALYPAGQTMDLDPNKFAAKELKLIGSRYGSARPSIDFITMVNLYLEGKLKLTELVTKRYEFEEINEAHRALAAGEVTRTMINF</sequence>
<dbReference type="PANTHER" id="PTHR43880">
    <property type="entry name" value="ALCOHOL DEHYDROGENASE"/>
    <property type="match status" value="1"/>
</dbReference>
<keyword evidence="2" id="KW-0479">Metal-binding</keyword>
<dbReference type="PANTHER" id="PTHR43880:SF12">
    <property type="entry name" value="ALCOHOL DEHYDROGENASE CLASS-3"/>
    <property type="match status" value="1"/>
</dbReference>